<sequence length="224" mass="25957">MKKLLMTLLLLSSTSFAYHCESEIEFLDTIKIQQGHWSQTDTCYISISSRKTYNLEYRNFLITSRGKVQIFNSFGPGPSSTYTGAREFHLFPRNGLISYDILEHSVVLTMANGREFIFDKETAEPIELRGGEFSLDPILSPNNNGGFEIESYPTLILDSGFKLGMSPTWYLDRYSTFRDAMGQTCRVRNSELFDKKSDEIFWIHENDRELYKYLQKRCPSLTLK</sequence>
<dbReference type="HOGENOM" id="CLU_1188064_0_0_7"/>
<dbReference type="eggNOG" id="ENOG50341DM">
    <property type="taxonomic scope" value="Bacteria"/>
</dbReference>
<reference evidence="3" key="1">
    <citation type="journal article" date="2013" name="ISME J.">
        <title>A small predatory core genome in the divergent marine Bacteriovorax marinus SJ and the terrestrial Bdellovibrio bacteriovorus.</title>
        <authorList>
            <person name="Crossman L.C."/>
            <person name="Chen H."/>
            <person name="Cerdeno-Tarraga A.M."/>
            <person name="Brooks K."/>
            <person name="Quail M.A."/>
            <person name="Pineiro S.A."/>
            <person name="Hobley L."/>
            <person name="Sockett R.E."/>
            <person name="Bentley S.D."/>
            <person name="Parkhill J."/>
            <person name="Williams H.N."/>
            <person name="Stine O.C."/>
        </authorList>
    </citation>
    <scope>NUCLEOTIDE SEQUENCE [LARGE SCALE GENOMIC DNA]</scope>
    <source>
        <strain evidence="3">ATCC BAA-682 / DSM 15412 / SJ</strain>
    </source>
</reference>
<dbReference type="AlphaFoldDB" id="E1WXR2"/>
<dbReference type="KEGG" id="bmx:BMS_0984"/>
<feature type="signal peptide" evidence="1">
    <location>
        <begin position="1"/>
        <end position="17"/>
    </location>
</feature>
<dbReference type="Proteomes" id="UP000008963">
    <property type="component" value="Chromosome"/>
</dbReference>
<keyword evidence="1" id="KW-0732">Signal</keyword>
<dbReference type="OrthoDB" id="5290825at2"/>
<gene>
    <name evidence="2" type="ordered locus">BMS_0984</name>
</gene>
<proteinExistence type="predicted"/>
<dbReference type="PATRIC" id="fig|862908.3.peg.935"/>
<organism evidence="2 3">
    <name type="scientific">Halobacteriovorax marinus (strain ATCC BAA-682 / DSM 15412 / SJ)</name>
    <name type="common">Bacteriovorax marinus</name>
    <dbReference type="NCBI Taxonomy" id="862908"/>
    <lineage>
        <taxon>Bacteria</taxon>
        <taxon>Pseudomonadati</taxon>
        <taxon>Bdellovibrionota</taxon>
        <taxon>Bacteriovoracia</taxon>
        <taxon>Bacteriovoracales</taxon>
        <taxon>Halobacteriovoraceae</taxon>
        <taxon>Halobacteriovorax</taxon>
    </lineage>
</organism>
<dbReference type="EMBL" id="FQ312005">
    <property type="protein sequence ID" value="CBW25868.1"/>
    <property type="molecule type" value="Genomic_DNA"/>
</dbReference>
<evidence type="ECO:0000256" key="1">
    <source>
        <dbReference type="SAM" id="SignalP"/>
    </source>
</evidence>
<dbReference type="STRING" id="862908.BMS_0984"/>
<name>E1WXR2_HALMS</name>
<feature type="chain" id="PRO_5003154445" evidence="1">
    <location>
        <begin position="18"/>
        <end position="224"/>
    </location>
</feature>
<accession>E1WXR2</accession>
<evidence type="ECO:0000313" key="3">
    <source>
        <dbReference type="Proteomes" id="UP000008963"/>
    </source>
</evidence>
<keyword evidence="3" id="KW-1185">Reference proteome</keyword>
<evidence type="ECO:0000313" key="2">
    <source>
        <dbReference type="EMBL" id="CBW25868.1"/>
    </source>
</evidence>
<dbReference type="RefSeq" id="WP_014243653.1">
    <property type="nucleotide sequence ID" value="NC_016620.1"/>
</dbReference>
<protein>
    <submittedName>
        <fullName evidence="2">Exported protein</fullName>
    </submittedName>
</protein>